<accession>A0A7H8RD37</accession>
<name>A0A7H8RD37_TALRU</name>
<protein>
    <submittedName>
        <fullName evidence="1">Uncharacterized protein</fullName>
    </submittedName>
</protein>
<dbReference type="Proteomes" id="UP000509510">
    <property type="component" value="Chromosome VI"/>
</dbReference>
<dbReference type="RefSeq" id="XP_035350575.1">
    <property type="nucleotide sequence ID" value="XM_035494682.1"/>
</dbReference>
<sequence>MDPTTEFEIDTMILDYICSKAILETITKRAEELAGRPPIEETNILTLFDTWKTLSSTKHAERQISRDLQAKLQLITVAVLFVYRFRKSKWSAPRPQRDEQHGDTASVEVEDTDFQVLLNNVEIPLQERAADRYQMTSLLDILPDFKKLCAMLSNILSPETCMHLAARFMLQSVLEQHVVFGKVSTDLIEDSFSWQSADHPWSNVRSSYLAILQPPAEEESRLEAHIARVAQQFPAFEFEAMIIARLREILDELETPMLVKLETGQLGDWDPSSFRLSNIGPLTQLQRESSTSRQDSC</sequence>
<dbReference type="KEGG" id="trg:TRUGW13939_11576"/>
<gene>
    <name evidence="1" type="ORF">TRUGW13939_11576</name>
</gene>
<dbReference type="OrthoDB" id="4149149at2759"/>
<dbReference type="AlphaFoldDB" id="A0A7H8RD37"/>
<evidence type="ECO:0000313" key="2">
    <source>
        <dbReference type="Proteomes" id="UP000509510"/>
    </source>
</evidence>
<dbReference type="GeneID" id="55999053"/>
<keyword evidence="2" id="KW-1185">Reference proteome</keyword>
<evidence type="ECO:0000313" key="1">
    <source>
        <dbReference type="EMBL" id="QKX64402.1"/>
    </source>
</evidence>
<proteinExistence type="predicted"/>
<organism evidence="1 2">
    <name type="scientific">Talaromyces rugulosus</name>
    <name type="common">Penicillium rugulosum</name>
    <dbReference type="NCBI Taxonomy" id="121627"/>
    <lineage>
        <taxon>Eukaryota</taxon>
        <taxon>Fungi</taxon>
        <taxon>Dikarya</taxon>
        <taxon>Ascomycota</taxon>
        <taxon>Pezizomycotina</taxon>
        <taxon>Eurotiomycetes</taxon>
        <taxon>Eurotiomycetidae</taxon>
        <taxon>Eurotiales</taxon>
        <taxon>Trichocomaceae</taxon>
        <taxon>Talaromyces</taxon>
        <taxon>Talaromyces sect. Islandici</taxon>
    </lineage>
</organism>
<dbReference type="EMBL" id="CP055903">
    <property type="protein sequence ID" value="QKX64402.1"/>
    <property type="molecule type" value="Genomic_DNA"/>
</dbReference>
<reference evidence="2" key="1">
    <citation type="submission" date="2020-06" db="EMBL/GenBank/DDBJ databases">
        <title>A chromosome-scale genome assembly of Talaromyces rugulosus W13939.</title>
        <authorList>
            <person name="Wang B."/>
            <person name="Guo L."/>
            <person name="Ye K."/>
            <person name="Wang L."/>
        </authorList>
    </citation>
    <scope>NUCLEOTIDE SEQUENCE [LARGE SCALE GENOMIC DNA]</scope>
    <source>
        <strain evidence="2">W13939</strain>
    </source>
</reference>